<dbReference type="PRINTS" id="PR00032">
    <property type="entry name" value="HTHARAC"/>
</dbReference>
<dbReference type="PANTHER" id="PTHR43280">
    <property type="entry name" value="ARAC-FAMILY TRANSCRIPTIONAL REGULATOR"/>
    <property type="match status" value="1"/>
</dbReference>
<feature type="domain" description="HTH araC/xylS-type" evidence="4">
    <location>
        <begin position="1"/>
        <end position="93"/>
    </location>
</feature>
<protein>
    <recommendedName>
        <fullName evidence="4">HTH araC/xylS-type domain-containing protein</fullName>
    </recommendedName>
</protein>
<dbReference type="PANTHER" id="PTHR43280:SF30">
    <property type="entry name" value="MMSAB OPERON REGULATORY PROTEIN"/>
    <property type="match status" value="1"/>
</dbReference>
<dbReference type="GO" id="GO:0003700">
    <property type="term" value="F:DNA-binding transcription factor activity"/>
    <property type="evidence" value="ECO:0007669"/>
    <property type="project" value="InterPro"/>
</dbReference>
<evidence type="ECO:0000259" key="4">
    <source>
        <dbReference type="PROSITE" id="PS01124"/>
    </source>
</evidence>
<dbReference type="SUPFAM" id="SSF46689">
    <property type="entry name" value="Homeodomain-like"/>
    <property type="match status" value="2"/>
</dbReference>
<dbReference type="InterPro" id="IPR009057">
    <property type="entry name" value="Homeodomain-like_sf"/>
</dbReference>
<evidence type="ECO:0000313" key="5">
    <source>
        <dbReference type="EMBL" id="KRK89924.1"/>
    </source>
</evidence>
<dbReference type="EMBL" id="AZEA01000001">
    <property type="protein sequence ID" value="KRK89924.1"/>
    <property type="molecule type" value="Genomic_DNA"/>
</dbReference>
<keyword evidence="6" id="KW-1185">Reference proteome</keyword>
<organism evidence="5 6">
    <name type="scientific">Lentilactobacillus sunkii DSM 19904</name>
    <dbReference type="NCBI Taxonomy" id="1423808"/>
    <lineage>
        <taxon>Bacteria</taxon>
        <taxon>Bacillati</taxon>
        <taxon>Bacillota</taxon>
        <taxon>Bacilli</taxon>
        <taxon>Lactobacillales</taxon>
        <taxon>Lactobacillaceae</taxon>
        <taxon>Lentilactobacillus</taxon>
    </lineage>
</organism>
<sequence length="97" mass="11307">MENNFQQNLSLKELAYQAHGSQSYLRHVYKQETGMTPQQKLLEIRMSRAEGMLINSDQAVAVIGRKVGFDNPPYFIQKFRQTFGKSPLQYRLQRIKA</sequence>
<evidence type="ECO:0000256" key="1">
    <source>
        <dbReference type="ARBA" id="ARBA00023015"/>
    </source>
</evidence>
<dbReference type="Proteomes" id="UP000051581">
    <property type="component" value="Unassembled WGS sequence"/>
</dbReference>
<evidence type="ECO:0000256" key="2">
    <source>
        <dbReference type="ARBA" id="ARBA00023125"/>
    </source>
</evidence>
<proteinExistence type="predicted"/>
<dbReference type="PROSITE" id="PS01124">
    <property type="entry name" value="HTH_ARAC_FAMILY_2"/>
    <property type="match status" value="1"/>
</dbReference>
<comment type="caution">
    <text evidence="5">The sequence shown here is derived from an EMBL/GenBank/DDBJ whole genome shotgun (WGS) entry which is preliminary data.</text>
</comment>
<evidence type="ECO:0000313" key="6">
    <source>
        <dbReference type="Proteomes" id="UP000051581"/>
    </source>
</evidence>
<keyword evidence="2" id="KW-0238">DNA-binding</keyword>
<dbReference type="Pfam" id="PF12833">
    <property type="entry name" value="HTH_18"/>
    <property type="match status" value="1"/>
</dbReference>
<dbReference type="Gene3D" id="1.10.10.60">
    <property type="entry name" value="Homeodomain-like"/>
    <property type="match status" value="2"/>
</dbReference>
<dbReference type="GO" id="GO:0043565">
    <property type="term" value="F:sequence-specific DNA binding"/>
    <property type="evidence" value="ECO:0007669"/>
    <property type="project" value="InterPro"/>
</dbReference>
<evidence type="ECO:0000256" key="3">
    <source>
        <dbReference type="ARBA" id="ARBA00023163"/>
    </source>
</evidence>
<keyword evidence="3" id="KW-0804">Transcription</keyword>
<accession>A0A0R1L9L4</accession>
<dbReference type="AlphaFoldDB" id="A0A0R1L9L4"/>
<dbReference type="InterPro" id="IPR018062">
    <property type="entry name" value="HTH_AraC-typ_CS"/>
</dbReference>
<dbReference type="SMART" id="SM00342">
    <property type="entry name" value="HTH_ARAC"/>
    <property type="match status" value="1"/>
</dbReference>
<reference evidence="5 6" key="1">
    <citation type="journal article" date="2015" name="Genome Announc.">
        <title>Expanding the biotechnology potential of lactobacilli through comparative genomics of 213 strains and associated genera.</title>
        <authorList>
            <person name="Sun Z."/>
            <person name="Harris H.M."/>
            <person name="McCann A."/>
            <person name="Guo C."/>
            <person name="Argimon S."/>
            <person name="Zhang W."/>
            <person name="Yang X."/>
            <person name="Jeffery I.B."/>
            <person name="Cooney J.C."/>
            <person name="Kagawa T.F."/>
            <person name="Liu W."/>
            <person name="Song Y."/>
            <person name="Salvetti E."/>
            <person name="Wrobel A."/>
            <person name="Rasinkangas P."/>
            <person name="Parkhill J."/>
            <person name="Rea M.C."/>
            <person name="O'Sullivan O."/>
            <person name="Ritari J."/>
            <person name="Douillard F.P."/>
            <person name="Paul Ross R."/>
            <person name="Yang R."/>
            <person name="Briner A.E."/>
            <person name="Felis G.E."/>
            <person name="de Vos W.M."/>
            <person name="Barrangou R."/>
            <person name="Klaenhammer T.R."/>
            <person name="Caufield P.W."/>
            <person name="Cui Y."/>
            <person name="Zhang H."/>
            <person name="O'Toole P.W."/>
        </authorList>
    </citation>
    <scope>NUCLEOTIDE SEQUENCE [LARGE SCALE GENOMIC DNA]</scope>
    <source>
        <strain evidence="5 6">DSM 19904</strain>
    </source>
</reference>
<gene>
    <name evidence="5" type="ORF">FD17_GL000162</name>
</gene>
<name>A0A0R1L9L4_9LACO</name>
<keyword evidence="1" id="KW-0805">Transcription regulation</keyword>
<dbReference type="PROSITE" id="PS00041">
    <property type="entry name" value="HTH_ARAC_FAMILY_1"/>
    <property type="match status" value="1"/>
</dbReference>
<dbReference type="InterPro" id="IPR020449">
    <property type="entry name" value="Tscrpt_reg_AraC-type_HTH"/>
</dbReference>
<dbReference type="InterPro" id="IPR018060">
    <property type="entry name" value="HTH_AraC"/>
</dbReference>
<dbReference type="PATRIC" id="fig|1423808.3.peg.162"/>